<organism evidence="2">
    <name type="scientific">Shewanella sp. (strain MR-7)</name>
    <dbReference type="NCBI Taxonomy" id="60481"/>
    <lineage>
        <taxon>Bacteria</taxon>
        <taxon>Pseudomonadati</taxon>
        <taxon>Pseudomonadota</taxon>
        <taxon>Gammaproteobacteria</taxon>
        <taxon>Alteromonadales</taxon>
        <taxon>Shewanellaceae</taxon>
        <taxon>Shewanella</taxon>
    </lineage>
</organism>
<feature type="domain" description="Thoeris protein ThsB TIR-like" evidence="1">
    <location>
        <begin position="16"/>
        <end position="112"/>
    </location>
</feature>
<dbReference type="AlphaFoldDB" id="Q0HXX3"/>
<dbReference type="EMBL" id="CP000444">
    <property type="protein sequence ID" value="ABI42032.1"/>
    <property type="molecule type" value="Genomic_DNA"/>
</dbReference>
<evidence type="ECO:0000259" key="1">
    <source>
        <dbReference type="Pfam" id="PF08937"/>
    </source>
</evidence>
<gene>
    <name evidence="2" type="ordered locus">Shewmr7_1033</name>
</gene>
<protein>
    <recommendedName>
        <fullName evidence="1">Thoeris protein ThsB TIR-like domain-containing protein</fullName>
    </recommendedName>
</protein>
<sequence>MDSFKEGKMTDIRNVFISHVHEDDAGLKKLKDLLSPKGVEVRDSSIHTGKFNDAKEPNYIKTGILAPAIKWAGVFICYVSPQTKNSDYVNWEIEYAAKQGKRIVGVWAHGEKECDLPAALTEYADAVVGWNGDSIIDAINGKDSWEKPDGESYDKVGIKRHPCS</sequence>
<name>Q0HXX3_SHESR</name>
<dbReference type="Pfam" id="PF08937">
    <property type="entry name" value="ThsB_TIR"/>
    <property type="match status" value="1"/>
</dbReference>
<proteinExistence type="predicted"/>
<dbReference type="KEGG" id="shm:Shewmr7_1033"/>
<dbReference type="InterPro" id="IPR015032">
    <property type="entry name" value="ThsB__TIR-like_domain"/>
</dbReference>
<dbReference type="InterPro" id="IPR036490">
    <property type="entry name" value="ThsB_TIR-like_sf"/>
</dbReference>
<accession>Q0HXX3</accession>
<reference evidence="2" key="1">
    <citation type="submission" date="2006-08" db="EMBL/GenBank/DDBJ databases">
        <title>Complete sequence of Chromosome1 of Shewanella sp. MR-7.</title>
        <authorList>
            <consortium name="US DOE Joint Genome Institute"/>
            <person name="Copeland A."/>
            <person name="Lucas S."/>
            <person name="Lapidus A."/>
            <person name="Barry K."/>
            <person name="Detter J.C."/>
            <person name="Glavina del Rio T."/>
            <person name="Hammon N."/>
            <person name="Israni S."/>
            <person name="Dalin E."/>
            <person name="Tice H."/>
            <person name="Pitluck S."/>
            <person name="Kiss H."/>
            <person name="Brettin T."/>
            <person name="Bruce D."/>
            <person name="Han C."/>
            <person name="Tapia R."/>
            <person name="Gilna P."/>
            <person name="Schmutz J."/>
            <person name="Larimer F."/>
            <person name="Land M."/>
            <person name="Hauser L."/>
            <person name="Kyrpides N."/>
            <person name="Mikhailova N."/>
            <person name="Nealson K."/>
            <person name="Konstantinidis K."/>
            <person name="Klappenbach J."/>
            <person name="Tiedje J."/>
            <person name="Richardson P."/>
        </authorList>
    </citation>
    <scope>NUCLEOTIDE SEQUENCE</scope>
    <source>
        <strain evidence="2">MR-7</strain>
    </source>
</reference>
<dbReference type="Gene3D" id="3.40.50.9200">
    <property type="entry name" value="Hypothetical protein MTH538"/>
    <property type="match status" value="1"/>
</dbReference>
<dbReference type="SUPFAM" id="SSF52206">
    <property type="entry name" value="Hypothetical protein MTH538"/>
    <property type="match status" value="1"/>
</dbReference>
<evidence type="ECO:0000313" key="2">
    <source>
        <dbReference type="EMBL" id="ABI42032.1"/>
    </source>
</evidence>
<dbReference type="HOGENOM" id="CLU_140379_0_0_6"/>